<dbReference type="SUPFAM" id="SSF82549">
    <property type="entry name" value="DAK1/DegV-like"/>
    <property type="match status" value="1"/>
</dbReference>
<dbReference type="GO" id="GO:0008289">
    <property type="term" value="F:lipid binding"/>
    <property type="evidence" value="ECO:0007669"/>
    <property type="project" value="UniProtKB-KW"/>
</dbReference>
<dbReference type="Proteomes" id="UP000182987">
    <property type="component" value="Chromosome"/>
</dbReference>
<evidence type="ECO:0000313" key="3">
    <source>
        <dbReference type="Proteomes" id="UP000182987"/>
    </source>
</evidence>
<keyword evidence="1" id="KW-0446">Lipid-binding</keyword>
<keyword evidence="3" id="KW-1185">Reference proteome</keyword>
<protein>
    <submittedName>
        <fullName evidence="2">Fatty acid-binding protein DegV</fullName>
    </submittedName>
</protein>
<reference evidence="3" key="1">
    <citation type="submission" date="2016-09" db="EMBL/GenBank/DDBJ databases">
        <authorList>
            <person name="Lysoe E."/>
        </authorList>
    </citation>
    <scope>NUCLEOTIDE SEQUENCE [LARGE SCALE GENOMIC DNA]</scope>
    <source>
        <strain evidence="3">LJ96T</strain>
    </source>
</reference>
<dbReference type="PANTHER" id="PTHR33434:SF2">
    <property type="entry name" value="FATTY ACID-BINDING PROTEIN TM_1468"/>
    <property type="match status" value="1"/>
</dbReference>
<evidence type="ECO:0000313" key="2">
    <source>
        <dbReference type="EMBL" id="APG03368.1"/>
    </source>
</evidence>
<dbReference type="Gene3D" id="3.40.50.10170">
    <property type="match status" value="1"/>
</dbReference>
<dbReference type="EMBL" id="CP017480">
    <property type="protein sequence ID" value="APG03368.1"/>
    <property type="molecule type" value="Genomic_DNA"/>
</dbReference>
<dbReference type="AlphaFoldDB" id="A0A0G9GYB0"/>
<dbReference type="PANTHER" id="PTHR33434">
    <property type="entry name" value="DEGV DOMAIN-CONTAINING PROTEIN DR_1986-RELATED"/>
    <property type="match status" value="1"/>
</dbReference>
<dbReference type="Pfam" id="PF02645">
    <property type="entry name" value="DegV"/>
    <property type="match status" value="1"/>
</dbReference>
<dbReference type="InterPro" id="IPR003797">
    <property type="entry name" value="DegV"/>
</dbReference>
<dbReference type="NCBIfam" id="TIGR00762">
    <property type="entry name" value="DegV"/>
    <property type="match status" value="1"/>
</dbReference>
<accession>A0A0G9GYB0</accession>
<dbReference type="PATRIC" id="fig|1440763.5.peg.243"/>
<dbReference type="Gene3D" id="3.30.1180.10">
    <property type="match status" value="1"/>
</dbReference>
<organism evidence="2 3">
    <name type="scientific">Luteibacter rhizovicinus DSM 16549</name>
    <dbReference type="NCBI Taxonomy" id="1440763"/>
    <lineage>
        <taxon>Bacteria</taxon>
        <taxon>Pseudomonadati</taxon>
        <taxon>Pseudomonadota</taxon>
        <taxon>Gammaproteobacteria</taxon>
        <taxon>Lysobacterales</taxon>
        <taxon>Rhodanobacteraceae</taxon>
        <taxon>Luteibacter</taxon>
    </lineage>
</organism>
<dbReference type="PROSITE" id="PS51482">
    <property type="entry name" value="DEGV"/>
    <property type="match status" value="1"/>
</dbReference>
<sequence length="314" mass="34263">MRIGVAIDAACDVPQDFLERNGIAVMPITVKVDGQKFKDDRDPVEIQRFRNQKLGSKSHSGETEPSSVEDVQNLFLDRLVKDYDCVICLTIMATRSPIHDNVIKASFAILKNYRPIREAAGITGPFLMRVVDTRNIFAGSAPVVAEAVRMIQAGKSPAEVRERVAHIADCSYGYMLPRDLNYLRSRARSKGDRSVSFMSSMLGTALDIKPILRAHRGETGPVGKVRGFDHGAQLLFDYAAKRVQAGLLVPSLSLSYGGDLDEMRALTGYHALTRVCGDAGVEILESPMSITGMVNVGEGAMTLGFASEDHVADF</sequence>
<dbReference type="RefSeq" id="WP_046969683.1">
    <property type="nucleotide sequence ID" value="NZ_CP017480.1"/>
</dbReference>
<gene>
    <name evidence="2" type="ORF">BJI69_05200</name>
</gene>
<dbReference type="InterPro" id="IPR050270">
    <property type="entry name" value="DegV_domain_contain"/>
</dbReference>
<evidence type="ECO:0000256" key="1">
    <source>
        <dbReference type="ARBA" id="ARBA00023121"/>
    </source>
</evidence>
<name>A0A0G9GYB0_9GAMM</name>
<dbReference type="KEGG" id="lrz:BJI69_05200"/>
<dbReference type="InterPro" id="IPR043168">
    <property type="entry name" value="DegV_C"/>
</dbReference>
<dbReference type="STRING" id="1440763.BJI69_05200"/>
<proteinExistence type="predicted"/>